<reference evidence="7" key="1">
    <citation type="journal article" date="2019" name="Int. J. Syst. Evol. Microbiol.">
        <title>The Global Catalogue of Microorganisms (GCM) 10K type strain sequencing project: providing services to taxonomists for standard genome sequencing and annotation.</title>
        <authorList>
            <consortium name="The Broad Institute Genomics Platform"/>
            <consortium name="The Broad Institute Genome Sequencing Center for Infectious Disease"/>
            <person name="Wu L."/>
            <person name="Ma J."/>
        </authorList>
    </citation>
    <scope>NUCLEOTIDE SEQUENCE [LARGE SCALE GENOMIC DNA]</scope>
    <source>
        <strain evidence="7">JCM 13023</strain>
    </source>
</reference>
<dbReference type="InterPro" id="IPR006095">
    <property type="entry name" value="Glu/Leu/Phe/Val/Trp_DH"/>
</dbReference>
<keyword evidence="7" id="KW-1185">Reference proteome</keyword>
<dbReference type="PIRSF" id="PIRSF000188">
    <property type="entry name" value="Phe_leu_dh"/>
    <property type="match status" value="1"/>
</dbReference>
<sequence length="346" mass="35878">MIETLLWDGEMTCVRHDERTGASFVIALHSTALGPAAGGTRAMTYPSVDEAVADARRLARAMSLKMAAADLPMGGGKSVIMLPGPRAELSDRQWRDILSIHARNLELLNGSYWTGPDVGTGSEDMDVLARTTRFAFGRSVEAGGPGSSAEATAQGVFSAIRASVREAGESGLEGLRVLVQGLGAVGSRVATLVAEAGGRLLVTDVDEGRCEPHTVAGATVVSAEAVTRTECDVFVPCATGGVIDVDIAATLPARVVAGAANNILATDGAERTLHDRGIIVAPDFVANGGGALHLVGREVLGWSESDVMARTVLIEKALDEVFASARKRRITPLQAATAGAAERIQA</sequence>
<dbReference type="InterPro" id="IPR006096">
    <property type="entry name" value="Glu/Leu/Phe/Val/Trp_DH_C"/>
</dbReference>
<comment type="similarity">
    <text evidence="1 4">Belongs to the Glu/Leu/Phe/Val dehydrogenases family.</text>
</comment>
<dbReference type="InterPro" id="IPR036291">
    <property type="entry name" value="NAD(P)-bd_dom_sf"/>
</dbReference>
<dbReference type="SMART" id="SM00839">
    <property type="entry name" value="ELFV_dehydrog"/>
    <property type="match status" value="1"/>
</dbReference>
<evidence type="ECO:0000313" key="6">
    <source>
        <dbReference type="EMBL" id="GAA1249078.1"/>
    </source>
</evidence>
<dbReference type="RefSeq" id="WP_253865826.1">
    <property type="nucleotide sequence ID" value="NZ_BAAALN010000016.1"/>
</dbReference>
<organism evidence="6 7">
    <name type="scientific">Prauserella halophila</name>
    <dbReference type="NCBI Taxonomy" id="185641"/>
    <lineage>
        <taxon>Bacteria</taxon>
        <taxon>Bacillati</taxon>
        <taxon>Actinomycetota</taxon>
        <taxon>Actinomycetes</taxon>
        <taxon>Pseudonocardiales</taxon>
        <taxon>Pseudonocardiaceae</taxon>
        <taxon>Prauserella</taxon>
    </lineage>
</organism>
<dbReference type="InterPro" id="IPR016211">
    <property type="entry name" value="Glu/Phe/Leu/Val/Trp_DH_bac/arc"/>
</dbReference>
<feature type="domain" description="Glutamate/phenylalanine/leucine/valine/L-tryptophan dehydrogenase C-terminal" evidence="5">
    <location>
        <begin position="147"/>
        <end position="346"/>
    </location>
</feature>
<proteinExistence type="inferred from homology"/>
<dbReference type="CDD" id="cd01075">
    <property type="entry name" value="NAD_bind_Leu_Phe_Val_DH"/>
    <property type="match status" value="1"/>
</dbReference>
<dbReference type="Gene3D" id="3.40.50.10860">
    <property type="entry name" value="Leucine Dehydrogenase, chain A, domain 1"/>
    <property type="match status" value="1"/>
</dbReference>
<dbReference type="EMBL" id="BAAALN010000016">
    <property type="protein sequence ID" value="GAA1249078.1"/>
    <property type="molecule type" value="Genomic_DNA"/>
</dbReference>
<evidence type="ECO:0000256" key="4">
    <source>
        <dbReference type="RuleBase" id="RU004417"/>
    </source>
</evidence>
<protein>
    <submittedName>
        <fullName evidence="6">Glu/Leu/Phe/Val dehydrogenase</fullName>
    </submittedName>
</protein>
<dbReference type="Pfam" id="PF02812">
    <property type="entry name" value="ELFV_dehydrog_N"/>
    <property type="match status" value="1"/>
</dbReference>
<dbReference type="SUPFAM" id="SSF51735">
    <property type="entry name" value="NAD(P)-binding Rossmann-fold domains"/>
    <property type="match status" value="1"/>
</dbReference>
<dbReference type="Gene3D" id="3.40.50.720">
    <property type="entry name" value="NAD(P)-binding Rossmann-like Domain"/>
    <property type="match status" value="1"/>
</dbReference>
<dbReference type="PANTHER" id="PTHR42722:SF1">
    <property type="entry name" value="VALINE DEHYDROGENASE"/>
    <property type="match status" value="1"/>
</dbReference>
<dbReference type="InterPro" id="IPR006097">
    <property type="entry name" value="Glu/Leu/Phe/Val/Trp_DH_dimer"/>
</dbReference>
<dbReference type="PRINTS" id="PR00082">
    <property type="entry name" value="GLFDHDRGNASE"/>
</dbReference>
<accession>A0ABP4H3K8</accession>
<keyword evidence="3" id="KW-0520">NAD</keyword>
<dbReference type="Proteomes" id="UP001500653">
    <property type="component" value="Unassembled WGS sequence"/>
</dbReference>
<dbReference type="PANTHER" id="PTHR42722">
    <property type="entry name" value="LEUCINE DEHYDROGENASE"/>
    <property type="match status" value="1"/>
</dbReference>
<evidence type="ECO:0000256" key="3">
    <source>
        <dbReference type="ARBA" id="ARBA00023027"/>
    </source>
</evidence>
<evidence type="ECO:0000313" key="7">
    <source>
        <dbReference type="Proteomes" id="UP001500653"/>
    </source>
</evidence>
<name>A0ABP4H3K8_9PSEU</name>
<evidence type="ECO:0000259" key="5">
    <source>
        <dbReference type="SMART" id="SM00839"/>
    </source>
</evidence>
<gene>
    <name evidence="6" type="ORF">GCM10009676_39390</name>
</gene>
<comment type="caution">
    <text evidence="6">The sequence shown here is derived from an EMBL/GenBank/DDBJ whole genome shotgun (WGS) entry which is preliminary data.</text>
</comment>
<evidence type="ECO:0000256" key="1">
    <source>
        <dbReference type="ARBA" id="ARBA00006382"/>
    </source>
</evidence>
<evidence type="ECO:0000256" key="2">
    <source>
        <dbReference type="ARBA" id="ARBA00023002"/>
    </source>
</evidence>
<keyword evidence="2 4" id="KW-0560">Oxidoreductase</keyword>
<dbReference type="SUPFAM" id="SSF53223">
    <property type="entry name" value="Aminoacid dehydrogenase-like, N-terminal domain"/>
    <property type="match status" value="1"/>
</dbReference>
<dbReference type="Pfam" id="PF00208">
    <property type="entry name" value="ELFV_dehydrog"/>
    <property type="match status" value="2"/>
</dbReference>
<dbReference type="InterPro" id="IPR046346">
    <property type="entry name" value="Aminoacid_DH-like_N_sf"/>
</dbReference>